<evidence type="ECO:0000256" key="12">
    <source>
        <dbReference type="SAM" id="SignalP"/>
    </source>
</evidence>
<feature type="chain" id="PRO_5025677894" description="EGF-like domain-containing protein" evidence="12">
    <location>
        <begin position="33"/>
        <end position="731"/>
    </location>
</feature>
<comment type="caution">
    <text evidence="15">The sequence shown here is derived from an EMBL/GenBank/DDBJ whole genome shotgun (WGS) entry which is preliminary data.</text>
</comment>
<keyword evidence="2" id="KW-1003">Cell membrane</keyword>
<dbReference type="Gene3D" id="2.10.25.10">
    <property type="entry name" value="Laminin"/>
    <property type="match status" value="3"/>
</dbReference>
<dbReference type="InterPro" id="IPR013111">
    <property type="entry name" value="EGF_extracell"/>
</dbReference>
<sequence>MFFPHKLQQLWVSCCVLLVLACFSLEFRVSSAQTGNCTTGWTGFQCSISTTCPNKDGCFTYSVSNVMTNLESSLYDVAIDPMSGDYLVSVVGYIYRINSTTLVKTVFAGDGTQGLAVNYVSVSGARFHDARQLFATNNYVKLFANGTLTIFAGTLGQPGYGGDGGPATSALLRFPQSVAYNSILNELYIVDRHNHAIRKVDMNGIINTVAGNGLPGAPGYFNVQKVLFKYPVEMTFHGSKPEFLIIDTDNQVLRKLTIGCGSSKSYFLSSAFSKCLPQCYNKKGDNPSVCRGHGTCIAPNQCKCNVGYYSRECDLYQCNGILFNDTQVCSGRGTCYGPENCTCNPNYGGQFCENHYCNGILNSSSSVCSGHGICSSPNNCTCNAGYYGKNCEMNDCNVVPFNSSSVCNNGSGICIGPNTCQCNSGYYGFVCSEPLCFGIPASNRSVCGFHGKCIAPNLCQCENSQWVGFDCSVPTCFQTEVINGTLQCKNESQNSDIHSIIKQQFQVETLTNVTQLDSKNVTFDNFQNILVQFPSNISKQISNDVTSGGGGTSMISLVVTISQNVTALKEEVRQILSPIVKIVLSKGNGDEIQVKNLTHAIEISFPNVTNQSELGCVYFDEIQQEWSPEGIVSKYDSISQTMKCWTSHLTSFAVIDMNFKKTSNKNNPKPPSPTPPPSFSVQKEERAQVESAAAIAATVSVIGALLVCGVIVVITIVIVMLSRRAKKKQEI</sequence>
<dbReference type="Proteomes" id="UP000444721">
    <property type="component" value="Unassembled WGS sequence"/>
</dbReference>
<feature type="region of interest" description="Disordered" evidence="10">
    <location>
        <begin position="663"/>
        <end position="683"/>
    </location>
</feature>
<feature type="domain" description="EGF-like" evidence="13">
    <location>
        <begin position="360"/>
        <end position="392"/>
    </location>
</feature>
<dbReference type="PANTHER" id="PTHR11219">
    <property type="entry name" value="TENEURIN AND N-ACETYLGLUCOSAMINE-1-PHOSPHODIESTER ALPHA-N-ACETYLGLUCOSAMINIDASE"/>
    <property type="match status" value="1"/>
</dbReference>
<feature type="disulfide bond" evidence="9">
    <location>
        <begin position="343"/>
        <end position="352"/>
    </location>
</feature>
<organism evidence="15 16">
    <name type="scientific">Naegleria fowleri</name>
    <name type="common">Brain eating amoeba</name>
    <dbReference type="NCBI Taxonomy" id="5763"/>
    <lineage>
        <taxon>Eukaryota</taxon>
        <taxon>Discoba</taxon>
        <taxon>Heterolobosea</taxon>
        <taxon>Tetramitia</taxon>
        <taxon>Eutetramitia</taxon>
        <taxon>Vahlkampfiidae</taxon>
        <taxon>Naegleria</taxon>
    </lineage>
</organism>
<evidence type="ECO:0000256" key="2">
    <source>
        <dbReference type="ARBA" id="ARBA00022475"/>
    </source>
</evidence>
<dbReference type="PANTHER" id="PTHR11219:SF70">
    <property type="entry name" value="EGF-LIKE DOMAIN-CONTAINING PROTEIN"/>
    <property type="match status" value="1"/>
</dbReference>
<dbReference type="InterPro" id="IPR011042">
    <property type="entry name" value="6-blade_b-propeller_TolB-like"/>
</dbReference>
<gene>
    <name evidence="15" type="ORF">FDP41_006543</name>
</gene>
<feature type="domain" description="GAIN-B" evidence="14">
    <location>
        <begin position="493"/>
        <end position="662"/>
    </location>
</feature>
<keyword evidence="12" id="KW-0732">Signal</keyword>
<dbReference type="VEuPathDB" id="AmoebaDB:NfTy_089140"/>
<dbReference type="Pfam" id="PF07974">
    <property type="entry name" value="EGF_2"/>
    <property type="match status" value="1"/>
</dbReference>
<dbReference type="OrthoDB" id="10045365at2759"/>
<reference evidence="15 16" key="1">
    <citation type="journal article" date="2019" name="Sci. Rep.">
        <title>Nanopore sequencing improves the draft genome of the human pathogenic amoeba Naegleria fowleri.</title>
        <authorList>
            <person name="Liechti N."/>
            <person name="Schurch N."/>
            <person name="Bruggmann R."/>
            <person name="Wittwer M."/>
        </authorList>
    </citation>
    <scope>NUCLEOTIDE SEQUENCE [LARGE SCALE GENOMIC DNA]</scope>
    <source>
        <strain evidence="15 16">ATCC 30894</strain>
    </source>
</reference>
<evidence type="ECO:0000313" key="15">
    <source>
        <dbReference type="EMBL" id="KAF0974511.1"/>
    </source>
</evidence>
<keyword evidence="5" id="KW-0677">Repeat</keyword>
<dbReference type="AlphaFoldDB" id="A0A6A5BJC9"/>
<evidence type="ECO:0000256" key="8">
    <source>
        <dbReference type="ARBA" id="ARBA00023157"/>
    </source>
</evidence>
<evidence type="ECO:0000256" key="6">
    <source>
        <dbReference type="ARBA" id="ARBA00022989"/>
    </source>
</evidence>
<feature type="disulfide bond" evidence="9">
    <location>
        <begin position="382"/>
        <end position="391"/>
    </location>
</feature>
<name>A0A6A5BJC9_NAEFO</name>
<dbReference type="RefSeq" id="XP_044559224.1">
    <property type="nucleotide sequence ID" value="XM_044710190.1"/>
</dbReference>
<keyword evidence="4 11" id="KW-0812">Transmembrane</keyword>
<keyword evidence="7 11" id="KW-0472">Membrane</keyword>
<feature type="signal peptide" evidence="12">
    <location>
        <begin position="1"/>
        <end position="32"/>
    </location>
</feature>
<feature type="transmembrane region" description="Helical" evidence="11">
    <location>
        <begin position="692"/>
        <end position="721"/>
    </location>
</feature>
<evidence type="ECO:0000256" key="10">
    <source>
        <dbReference type="SAM" id="MobiDB-lite"/>
    </source>
</evidence>
<feature type="domain" description="EGF-like" evidence="13">
    <location>
        <begin position="314"/>
        <end position="353"/>
    </location>
</feature>
<keyword evidence="8 9" id="KW-1015">Disulfide bond</keyword>
<evidence type="ECO:0000259" key="14">
    <source>
        <dbReference type="PROSITE" id="PS50221"/>
    </source>
</evidence>
<dbReference type="Pfam" id="PF01825">
    <property type="entry name" value="GPS"/>
    <property type="match status" value="1"/>
</dbReference>
<dbReference type="EMBL" id="VFQX01000052">
    <property type="protein sequence ID" value="KAF0974511.1"/>
    <property type="molecule type" value="Genomic_DNA"/>
</dbReference>
<dbReference type="PROSITE" id="PS50026">
    <property type="entry name" value="EGF_3"/>
    <property type="match status" value="2"/>
</dbReference>
<comment type="caution">
    <text evidence="9">Lacks conserved residue(s) required for the propagation of feature annotation.</text>
</comment>
<evidence type="ECO:0000256" key="5">
    <source>
        <dbReference type="ARBA" id="ARBA00022737"/>
    </source>
</evidence>
<evidence type="ECO:0000259" key="13">
    <source>
        <dbReference type="PROSITE" id="PS50026"/>
    </source>
</evidence>
<dbReference type="InterPro" id="IPR051216">
    <property type="entry name" value="Teneurin"/>
</dbReference>
<dbReference type="PROSITE" id="PS00022">
    <property type="entry name" value="EGF_1"/>
    <property type="match status" value="2"/>
</dbReference>
<evidence type="ECO:0000256" key="3">
    <source>
        <dbReference type="ARBA" id="ARBA00022536"/>
    </source>
</evidence>
<dbReference type="InterPro" id="IPR000742">
    <property type="entry name" value="EGF"/>
</dbReference>
<evidence type="ECO:0008006" key="17">
    <source>
        <dbReference type="Google" id="ProtNLM"/>
    </source>
</evidence>
<dbReference type="SMART" id="SM00181">
    <property type="entry name" value="EGF"/>
    <property type="match status" value="4"/>
</dbReference>
<dbReference type="InterPro" id="IPR057244">
    <property type="entry name" value="GAIN_B"/>
</dbReference>
<evidence type="ECO:0000256" key="11">
    <source>
        <dbReference type="SAM" id="Phobius"/>
    </source>
</evidence>
<protein>
    <recommendedName>
        <fullName evidence="17">EGF-like domain-containing protein</fullName>
    </recommendedName>
</protein>
<keyword evidence="3 9" id="KW-0245">EGF-like domain</keyword>
<keyword evidence="6 11" id="KW-1133">Transmembrane helix</keyword>
<dbReference type="GeneID" id="68113761"/>
<dbReference type="PROSITE" id="PS51257">
    <property type="entry name" value="PROKAR_LIPOPROTEIN"/>
    <property type="match status" value="1"/>
</dbReference>
<comment type="subcellular location">
    <subcellularLocation>
        <location evidence="1">Cell membrane</location>
    </subcellularLocation>
</comment>
<evidence type="ECO:0000256" key="7">
    <source>
        <dbReference type="ARBA" id="ARBA00023136"/>
    </source>
</evidence>
<dbReference type="VEuPathDB" id="AmoebaDB:FDP41_006543"/>
<feature type="compositionally biased region" description="Pro residues" evidence="10">
    <location>
        <begin position="668"/>
        <end position="678"/>
    </location>
</feature>
<keyword evidence="16" id="KW-1185">Reference proteome</keyword>
<dbReference type="GO" id="GO:0005886">
    <property type="term" value="C:plasma membrane"/>
    <property type="evidence" value="ECO:0007669"/>
    <property type="project" value="UniProtKB-SubCell"/>
</dbReference>
<dbReference type="PROSITE" id="PS50221">
    <property type="entry name" value="GAIN_B"/>
    <property type="match status" value="1"/>
</dbReference>
<proteinExistence type="predicted"/>
<evidence type="ECO:0000313" key="16">
    <source>
        <dbReference type="Proteomes" id="UP000444721"/>
    </source>
</evidence>
<dbReference type="VEuPathDB" id="AmoebaDB:NF0022280"/>
<dbReference type="SMART" id="SM00303">
    <property type="entry name" value="GPS"/>
    <property type="match status" value="1"/>
</dbReference>
<accession>A0A6A5BJC9</accession>
<dbReference type="PROSITE" id="PS01186">
    <property type="entry name" value="EGF_2"/>
    <property type="match status" value="2"/>
</dbReference>
<evidence type="ECO:0000256" key="4">
    <source>
        <dbReference type="ARBA" id="ARBA00022692"/>
    </source>
</evidence>
<dbReference type="InterPro" id="IPR000203">
    <property type="entry name" value="GPS"/>
</dbReference>
<evidence type="ECO:0000256" key="9">
    <source>
        <dbReference type="PROSITE-ProRule" id="PRU00076"/>
    </source>
</evidence>
<dbReference type="Gene3D" id="2.120.10.30">
    <property type="entry name" value="TolB, C-terminal domain"/>
    <property type="match status" value="1"/>
</dbReference>
<evidence type="ECO:0000256" key="1">
    <source>
        <dbReference type="ARBA" id="ARBA00004236"/>
    </source>
</evidence>
<dbReference type="SUPFAM" id="SSF63829">
    <property type="entry name" value="Calcium-dependent phosphotriesterase"/>
    <property type="match status" value="1"/>
</dbReference>